<reference evidence="4 5" key="1">
    <citation type="journal article" date="2016" name="Nat. Commun.">
        <title>Thousands of microbial genomes shed light on interconnected biogeochemical processes in an aquifer system.</title>
        <authorList>
            <person name="Anantharaman K."/>
            <person name="Brown C.T."/>
            <person name="Hug L.A."/>
            <person name="Sharon I."/>
            <person name="Castelle C.J."/>
            <person name="Probst A.J."/>
            <person name="Thomas B.C."/>
            <person name="Singh A."/>
            <person name="Wilkins M.J."/>
            <person name="Karaoz U."/>
            <person name="Brodie E.L."/>
            <person name="Williams K.H."/>
            <person name="Hubbard S.S."/>
            <person name="Banfield J.F."/>
        </authorList>
    </citation>
    <scope>NUCLEOTIDE SEQUENCE [LARGE SCALE GENOMIC DNA]</scope>
</reference>
<gene>
    <name evidence="4" type="ORF">A3F29_02120</name>
</gene>
<protein>
    <recommendedName>
        <fullName evidence="3">Aminotransferase class I/classII large domain-containing protein</fullName>
    </recommendedName>
</protein>
<dbReference type="InterPro" id="IPR015424">
    <property type="entry name" value="PyrdxlP-dep_Trfase"/>
</dbReference>
<evidence type="ECO:0000313" key="4">
    <source>
        <dbReference type="EMBL" id="OGK30670.1"/>
    </source>
</evidence>
<dbReference type="Gene3D" id="3.40.640.10">
    <property type="entry name" value="Type I PLP-dependent aspartate aminotransferase-like (Major domain)"/>
    <property type="match status" value="1"/>
</dbReference>
<dbReference type="Proteomes" id="UP000177199">
    <property type="component" value="Unassembled WGS sequence"/>
</dbReference>
<evidence type="ECO:0000256" key="2">
    <source>
        <dbReference type="ARBA" id="ARBA00022679"/>
    </source>
</evidence>
<dbReference type="Gene3D" id="3.90.1150.10">
    <property type="entry name" value="Aspartate Aminotransferase, domain 1"/>
    <property type="match status" value="1"/>
</dbReference>
<dbReference type="InterPro" id="IPR015422">
    <property type="entry name" value="PyrdxlP-dep_Trfase_small"/>
</dbReference>
<dbReference type="PANTHER" id="PTHR13693">
    <property type="entry name" value="CLASS II AMINOTRANSFERASE/8-AMINO-7-OXONONANOATE SYNTHASE"/>
    <property type="match status" value="1"/>
</dbReference>
<sequence>MARQAFFDILQKEIERIDSIKTSKRNERIIDSFTKDPSPKAIINGKQISIFNSNDYLGLRHNSKVKKTEAEASEKFGAGPGAVRFISGSLKIHRDLEKKIAEFHKRDDAMIFSSAFAANMAVMFCLIVGQSKDSVVDNDVYVLSDALNHRSIIDGIRIANHPKEKRGIFEHMNPDDLAKQLETGKANNKRALVVTDGVFSMLGEFQKLKEIREVVDRYDSEYEQGVLLVVDDAHGVGACGDTGRGVEEIEGVQSDVLIGTFGKAFGADGGYVVANQIIIDYLRESAATYIYSNPFAPGTAGAALKSLELIDQPEGKELLKKSKENTNYFKENLKKAGFEFAADSSHPIQPVLIGDPVKTRALVDFLFSKGFLVTNISYPVVPKGADEIRIQLSASHQREDIDNLIQAFKEYKEIN</sequence>
<evidence type="ECO:0000259" key="3">
    <source>
        <dbReference type="Pfam" id="PF00155"/>
    </source>
</evidence>
<dbReference type="InterPro" id="IPR004839">
    <property type="entry name" value="Aminotransferase_I/II_large"/>
</dbReference>
<dbReference type="InterPro" id="IPR015421">
    <property type="entry name" value="PyrdxlP-dep_Trfase_major"/>
</dbReference>
<evidence type="ECO:0000313" key="5">
    <source>
        <dbReference type="Proteomes" id="UP000177199"/>
    </source>
</evidence>
<dbReference type="InterPro" id="IPR050087">
    <property type="entry name" value="AON_synthase_class-II"/>
</dbReference>
<comment type="cofactor">
    <cofactor evidence="1">
        <name>pyridoxal 5'-phosphate</name>
        <dbReference type="ChEBI" id="CHEBI:597326"/>
    </cofactor>
</comment>
<evidence type="ECO:0000256" key="1">
    <source>
        <dbReference type="ARBA" id="ARBA00001933"/>
    </source>
</evidence>
<name>A0A1F7HHF5_9BACT</name>
<dbReference type="GO" id="GO:0016740">
    <property type="term" value="F:transferase activity"/>
    <property type="evidence" value="ECO:0007669"/>
    <property type="project" value="UniProtKB-KW"/>
</dbReference>
<dbReference type="EMBL" id="MFZV01000041">
    <property type="protein sequence ID" value="OGK30670.1"/>
    <property type="molecule type" value="Genomic_DNA"/>
</dbReference>
<dbReference type="Pfam" id="PF00155">
    <property type="entry name" value="Aminotran_1_2"/>
    <property type="match status" value="1"/>
</dbReference>
<accession>A0A1F7HHF5</accession>
<dbReference type="AlphaFoldDB" id="A0A1F7HHF5"/>
<proteinExistence type="predicted"/>
<dbReference type="SUPFAM" id="SSF53383">
    <property type="entry name" value="PLP-dependent transferases"/>
    <property type="match status" value="1"/>
</dbReference>
<comment type="caution">
    <text evidence="4">The sequence shown here is derived from an EMBL/GenBank/DDBJ whole genome shotgun (WGS) entry which is preliminary data.</text>
</comment>
<feature type="domain" description="Aminotransferase class I/classII large" evidence="3">
    <location>
        <begin position="51"/>
        <end position="408"/>
    </location>
</feature>
<organism evidence="4 5">
    <name type="scientific">Candidatus Roizmanbacteria bacterium RIFCSPHIGHO2_12_FULL_33_9</name>
    <dbReference type="NCBI Taxonomy" id="1802045"/>
    <lineage>
        <taxon>Bacteria</taxon>
        <taxon>Candidatus Roizmaniibacteriota</taxon>
    </lineage>
</organism>
<keyword evidence="2" id="KW-0808">Transferase</keyword>
<dbReference type="GO" id="GO:0030170">
    <property type="term" value="F:pyridoxal phosphate binding"/>
    <property type="evidence" value="ECO:0007669"/>
    <property type="project" value="InterPro"/>
</dbReference>